<gene>
    <name evidence="13" type="ORF">HNR75_002599</name>
</gene>
<dbReference type="Gene3D" id="3.40.710.10">
    <property type="entry name" value="DD-peptidase/beta-lactamase superfamily"/>
    <property type="match status" value="1"/>
</dbReference>
<proteinExistence type="inferred from homology"/>
<keyword evidence="5" id="KW-0573">Peptidoglycan synthesis</keyword>
<evidence type="ECO:0000313" key="13">
    <source>
        <dbReference type="EMBL" id="MBB6056660.1"/>
    </source>
</evidence>
<evidence type="ECO:0000256" key="8">
    <source>
        <dbReference type="PIRSR" id="PIRSR618044-2"/>
    </source>
</evidence>
<feature type="chain" id="PRO_5032352791" evidence="11">
    <location>
        <begin position="21"/>
        <end position="406"/>
    </location>
</feature>
<feature type="domain" description="Peptidase S11 D-alanyl-D-alanine carboxypeptidase A N-terminal" evidence="12">
    <location>
        <begin position="155"/>
        <end position="380"/>
    </location>
</feature>
<evidence type="ECO:0000256" key="4">
    <source>
        <dbReference type="ARBA" id="ARBA00022960"/>
    </source>
</evidence>
<evidence type="ECO:0000256" key="11">
    <source>
        <dbReference type="SAM" id="SignalP"/>
    </source>
</evidence>
<comment type="caution">
    <text evidence="13">The sequence shown here is derived from an EMBL/GenBank/DDBJ whole genome shotgun (WGS) entry which is preliminary data.</text>
</comment>
<keyword evidence="4" id="KW-0133">Cell shape</keyword>
<comment type="similarity">
    <text evidence="1 9">Belongs to the peptidase S11 family.</text>
</comment>
<evidence type="ECO:0000256" key="1">
    <source>
        <dbReference type="ARBA" id="ARBA00007164"/>
    </source>
</evidence>
<dbReference type="PRINTS" id="PR00725">
    <property type="entry name" value="DADACBPTASE1"/>
</dbReference>
<evidence type="ECO:0000256" key="6">
    <source>
        <dbReference type="ARBA" id="ARBA00023316"/>
    </source>
</evidence>
<dbReference type="Proteomes" id="UP000585721">
    <property type="component" value="Unassembled WGS sequence"/>
</dbReference>
<feature type="binding site" evidence="8">
    <location>
        <position position="351"/>
    </location>
    <ligand>
        <name>substrate</name>
    </ligand>
</feature>
<dbReference type="GO" id="GO:0006508">
    <property type="term" value="P:proteolysis"/>
    <property type="evidence" value="ECO:0007669"/>
    <property type="project" value="InterPro"/>
</dbReference>
<dbReference type="PANTHER" id="PTHR21581">
    <property type="entry name" value="D-ALANYL-D-ALANINE CARBOXYPEPTIDASE"/>
    <property type="match status" value="1"/>
</dbReference>
<dbReference type="EMBL" id="JACHGR010000009">
    <property type="protein sequence ID" value="MBB6056660.1"/>
    <property type="molecule type" value="Genomic_DNA"/>
</dbReference>
<evidence type="ECO:0000256" key="5">
    <source>
        <dbReference type="ARBA" id="ARBA00022984"/>
    </source>
</evidence>
<dbReference type="RefSeq" id="WP_188027384.1">
    <property type="nucleotide sequence ID" value="NZ_JACHGR010000009.1"/>
</dbReference>
<protein>
    <submittedName>
        <fullName evidence="13">D-alanyl-D-alanine endopeptidase (Penicillin-binding protein 7)</fullName>
        <ecNumber evidence="13">3.4.21.-</ecNumber>
    </submittedName>
</protein>
<evidence type="ECO:0000256" key="2">
    <source>
        <dbReference type="ARBA" id="ARBA00022729"/>
    </source>
</evidence>
<keyword evidence="3 13" id="KW-0378">Hydrolase</keyword>
<evidence type="ECO:0000313" key="14">
    <source>
        <dbReference type="Proteomes" id="UP000585721"/>
    </source>
</evidence>
<dbReference type="GO" id="GO:0008360">
    <property type="term" value="P:regulation of cell shape"/>
    <property type="evidence" value="ECO:0007669"/>
    <property type="project" value="UniProtKB-KW"/>
</dbReference>
<reference evidence="13 14" key="1">
    <citation type="submission" date="2020-08" db="EMBL/GenBank/DDBJ databases">
        <title>Genomic Encyclopedia of Type Strains, Phase IV (KMG-IV): sequencing the most valuable type-strain genomes for metagenomic binning, comparative biology and taxonomic classification.</title>
        <authorList>
            <person name="Goeker M."/>
        </authorList>
    </citation>
    <scope>NUCLEOTIDE SEQUENCE [LARGE SCALE GENOMIC DNA]</scope>
    <source>
        <strain evidence="13 14">DSM 22975</strain>
    </source>
</reference>
<keyword evidence="2 11" id="KW-0732">Signal</keyword>
<dbReference type="PANTHER" id="PTHR21581:SF26">
    <property type="entry name" value="D-ALANYL-D-ALANINE ENDOPEPTIDASE"/>
    <property type="match status" value="1"/>
</dbReference>
<dbReference type="SUPFAM" id="SSF56601">
    <property type="entry name" value="beta-lactamase/transpeptidase-like"/>
    <property type="match status" value="1"/>
</dbReference>
<dbReference type="GO" id="GO:0071555">
    <property type="term" value="P:cell wall organization"/>
    <property type="evidence" value="ECO:0007669"/>
    <property type="project" value="UniProtKB-KW"/>
</dbReference>
<feature type="compositionally biased region" description="Polar residues" evidence="10">
    <location>
        <begin position="103"/>
        <end position="130"/>
    </location>
</feature>
<feature type="active site" description="Proton acceptor" evidence="7">
    <location>
        <position position="191"/>
    </location>
</feature>
<feature type="active site" description="Acyl-ester intermediate" evidence="7">
    <location>
        <position position="188"/>
    </location>
</feature>
<organism evidence="13 14">
    <name type="scientific">Tolumonas osonensis</name>
    <dbReference type="NCBI Taxonomy" id="675874"/>
    <lineage>
        <taxon>Bacteria</taxon>
        <taxon>Pseudomonadati</taxon>
        <taxon>Pseudomonadota</taxon>
        <taxon>Gammaproteobacteria</taxon>
        <taxon>Aeromonadales</taxon>
        <taxon>Aeromonadaceae</taxon>
        <taxon>Tolumonas</taxon>
    </lineage>
</organism>
<evidence type="ECO:0000256" key="10">
    <source>
        <dbReference type="SAM" id="MobiDB-lite"/>
    </source>
</evidence>
<dbReference type="GO" id="GO:0009252">
    <property type="term" value="P:peptidoglycan biosynthetic process"/>
    <property type="evidence" value="ECO:0007669"/>
    <property type="project" value="UniProtKB-KW"/>
</dbReference>
<evidence type="ECO:0000256" key="7">
    <source>
        <dbReference type="PIRSR" id="PIRSR618044-1"/>
    </source>
</evidence>
<dbReference type="GO" id="GO:0009002">
    <property type="term" value="F:serine-type D-Ala-D-Ala carboxypeptidase activity"/>
    <property type="evidence" value="ECO:0007669"/>
    <property type="project" value="InterPro"/>
</dbReference>
<name>A0A841GP86_9GAMM</name>
<evidence type="ECO:0000259" key="12">
    <source>
        <dbReference type="Pfam" id="PF00768"/>
    </source>
</evidence>
<feature type="active site" evidence="7">
    <location>
        <position position="245"/>
    </location>
</feature>
<dbReference type="InterPro" id="IPR012338">
    <property type="entry name" value="Beta-lactam/transpept-like"/>
</dbReference>
<feature type="region of interest" description="Disordered" evidence="10">
    <location>
        <begin position="103"/>
        <end position="131"/>
    </location>
</feature>
<sequence length="406" mass="44122">MNKVVAFLFGLVCFSSHSFAATVPKPYVPDEPVAVVKSTPATKPAAKEITVIKRPVKKAATVAKTGAVKPLATKTKKTAKSVVKKKTTVTKLALNSTQRVNKYNQTQNRAKSRQLAQKSKNQTARISSRAHTVARPALVANDKPQRINTIPLDRSGPSLDSNAALIMNADTGRMVYGKNAARRTPIASITKLMTAMVVLDAGLSMNQPITISNADVDRVKKSSSRLEIGTTLSRYDIMWLALMSSENRAAHSLARTYPGGKGAFIAAMNRKARALGMRNTVFYDSTGLNKNNTSTAADLALMVQAAYRYPQIRQLSTSTEHDIISASGRPLHYQNSNALVREGAWDIGLSKTGYIREAGRCLVMVADVQNKPMVMVFLDAGAPSGRINDARNLKSWLERQPVNRLG</sequence>
<evidence type="ECO:0000256" key="9">
    <source>
        <dbReference type="RuleBase" id="RU004016"/>
    </source>
</evidence>
<dbReference type="InterPro" id="IPR018044">
    <property type="entry name" value="Peptidase_S11"/>
</dbReference>
<keyword evidence="14" id="KW-1185">Reference proteome</keyword>
<keyword evidence="6" id="KW-0961">Cell wall biogenesis/degradation</keyword>
<dbReference type="Pfam" id="PF00768">
    <property type="entry name" value="Peptidase_S11"/>
    <property type="match status" value="1"/>
</dbReference>
<dbReference type="EC" id="3.4.21.-" evidence="13"/>
<evidence type="ECO:0000256" key="3">
    <source>
        <dbReference type="ARBA" id="ARBA00022801"/>
    </source>
</evidence>
<dbReference type="InterPro" id="IPR001967">
    <property type="entry name" value="Peptidase_S11_N"/>
</dbReference>
<dbReference type="AlphaFoldDB" id="A0A841GP86"/>
<feature type="signal peptide" evidence="11">
    <location>
        <begin position="1"/>
        <end position="20"/>
    </location>
</feature>
<accession>A0A841GP86</accession>